<dbReference type="OrthoDB" id="2501705at2759"/>
<keyword evidence="2" id="KW-1185">Reference proteome</keyword>
<proteinExistence type="predicted"/>
<organism evidence="1 2">
    <name type="scientific">Austropuccinia psidii MF-1</name>
    <dbReference type="NCBI Taxonomy" id="1389203"/>
    <lineage>
        <taxon>Eukaryota</taxon>
        <taxon>Fungi</taxon>
        <taxon>Dikarya</taxon>
        <taxon>Basidiomycota</taxon>
        <taxon>Pucciniomycotina</taxon>
        <taxon>Pucciniomycetes</taxon>
        <taxon>Pucciniales</taxon>
        <taxon>Sphaerophragmiaceae</taxon>
        <taxon>Austropuccinia</taxon>
    </lineage>
</organism>
<protein>
    <submittedName>
        <fullName evidence="1">Uncharacterized protein</fullName>
    </submittedName>
</protein>
<comment type="caution">
    <text evidence="1">The sequence shown here is derived from an EMBL/GenBank/DDBJ whole genome shotgun (WGS) entry which is preliminary data.</text>
</comment>
<sequence length="107" mass="12409">MRQQRNKALKAYNVVEHGSQKEHQRWLKEELPDNVHRMRSAAHSHCLFLLKEKDKDFSSLPAPPRTKEHEIAIQVDCHLGCVPKDMRNHHRCSLRASKDTANMSSTS</sequence>
<dbReference type="Proteomes" id="UP000765509">
    <property type="component" value="Unassembled WGS sequence"/>
</dbReference>
<accession>A0A9Q3H6N4</accession>
<reference evidence="1" key="1">
    <citation type="submission" date="2021-03" db="EMBL/GenBank/DDBJ databases">
        <title>Draft genome sequence of rust myrtle Austropuccinia psidii MF-1, a brazilian biotype.</title>
        <authorList>
            <person name="Quecine M.C."/>
            <person name="Pachon D.M.R."/>
            <person name="Bonatelli M.L."/>
            <person name="Correr F.H."/>
            <person name="Franceschini L.M."/>
            <person name="Leite T.F."/>
            <person name="Margarido G.R.A."/>
            <person name="Almeida C.A."/>
            <person name="Ferrarezi J.A."/>
            <person name="Labate C.A."/>
        </authorList>
    </citation>
    <scope>NUCLEOTIDE SEQUENCE</scope>
    <source>
        <strain evidence="1">MF-1</strain>
    </source>
</reference>
<dbReference type="EMBL" id="AVOT02011948">
    <property type="protein sequence ID" value="MBW0493182.1"/>
    <property type="molecule type" value="Genomic_DNA"/>
</dbReference>
<name>A0A9Q3H6N4_9BASI</name>
<evidence type="ECO:0000313" key="2">
    <source>
        <dbReference type="Proteomes" id="UP000765509"/>
    </source>
</evidence>
<gene>
    <name evidence="1" type="ORF">O181_032897</name>
</gene>
<dbReference type="AlphaFoldDB" id="A0A9Q3H6N4"/>
<evidence type="ECO:0000313" key="1">
    <source>
        <dbReference type="EMBL" id="MBW0493182.1"/>
    </source>
</evidence>